<comment type="caution">
    <text evidence="2">The sequence shown here is derived from an EMBL/GenBank/DDBJ whole genome shotgun (WGS) entry which is preliminary data.</text>
</comment>
<reference evidence="2 3" key="1">
    <citation type="journal article" date="2021" name="PeerJ">
        <title>Analysis of 44 Vibrio anguillarum genomes reveals high genetic diversity.</title>
        <authorList>
            <person name="Hansen M.J."/>
            <person name="Dalsgaard I."/>
        </authorList>
    </citation>
    <scope>NUCLEOTIDE SEQUENCE [LARGE SCALE GENOMIC DNA]</scope>
    <source>
        <strain evidence="2 3">17-16730-2A</strain>
    </source>
</reference>
<dbReference type="SUPFAM" id="SSF82693">
    <property type="entry name" value="Multidrug efflux transporter AcrB pore domain, PN1, PN2, PC1 and PC2 subdomains"/>
    <property type="match status" value="1"/>
</dbReference>
<proteinExistence type="predicted"/>
<dbReference type="Gene3D" id="1.20.1640.10">
    <property type="entry name" value="Multidrug efflux transporter AcrB transmembrane domain"/>
    <property type="match status" value="1"/>
</dbReference>
<dbReference type="PRINTS" id="PR00702">
    <property type="entry name" value="ACRIFLAVINRP"/>
</dbReference>
<keyword evidence="1" id="KW-0472">Membrane</keyword>
<protein>
    <submittedName>
        <fullName evidence="2">Efflux RND transporter permease subunit</fullName>
    </submittedName>
</protein>
<gene>
    <name evidence="2" type="ORF">EAY07_23740</name>
</gene>
<keyword evidence="1" id="KW-0812">Transmembrane</keyword>
<dbReference type="EMBL" id="RDOM01000723">
    <property type="protein sequence ID" value="MBF4274962.1"/>
    <property type="molecule type" value="Genomic_DNA"/>
</dbReference>
<dbReference type="InterPro" id="IPR001036">
    <property type="entry name" value="Acrflvin-R"/>
</dbReference>
<dbReference type="AlphaFoldDB" id="A0ABD4KTZ6"/>
<keyword evidence="1" id="KW-1133">Transmembrane helix</keyword>
<dbReference type="PANTHER" id="PTHR32063:SF18">
    <property type="entry name" value="CATION EFFLUX SYSTEM PROTEIN"/>
    <property type="match status" value="1"/>
</dbReference>
<accession>A0ABD4KTZ6</accession>
<evidence type="ECO:0000313" key="3">
    <source>
        <dbReference type="Proteomes" id="UP000722957"/>
    </source>
</evidence>
<dbReference type="Proteomes" id="UP000722957">
    <property type="component" value="Unassembled WGS sequence"/>
</dbReference>
<feature type="transmembrane region" description="Helical" evidence="1">
    <location>
        <begin position="12"/>
        <end position="33"/>
    </location>
</feature>
<evidence type="ECO:0000313" key="2">
    <source>
        <dbReference type="EMBL" id="MBF4274962.1"/>
    </source>
</evidence>
<feature type="non-terminal residue" evidence="2">
    <location>
        <position position="98"/>
    </location>
</feature>
<dbReference type="Gene3D" id="3.30.70.1430">
    <property type="entry name" value="Multidrug efflux transporter AcrB pore domain"/>
    <property type="match status" value="1"/>
</dbReference>
<dbReference type="PANTHER" id="PTHR32063">
    <property type="match status" value="1"/>
</dbReference>
<dbReference type="Pfam" id="PF00873">
    <property type="entry name" value="ACR_tran"/>
    <property type="match status" value="1"/>
</dbReference>
<organism evidence="2 3">
    <name type="scientific">Vibrio anguillarum</name>
    <name type="common">Listonella anguillarum</name>
    <dbReference type="NCBI Taxonomy" id="55601"/>
    <lineage>
        <taxon>Bacteria</taxon>
        <taxon>Pseudomonadati</taxon>
        <taxon>Pseudomonadota</taxon>
        <taxon>Gammaproteobacteria</taxon>
        <taxon>Vibrionales</taxon>
        <taxon>Vibrionaceae</taxon>
        <taxon>Vibrio</taxon>
    </lineage>
</organism>
<sequence length="98" mass="10713">MNAALYSINHKVISWMVVLLMLVGGAISFTNLGQLEQPEFTIKTALVITNYPGGSPEQVEEEVTLPLEDAIQQMSQIKHITSINSAGLSQIEVEISDQ</sequence>
<evidence type="ECO:0000256" key="1">
    <source>
        <dbReference type="SAM" id="Phobius"/>
    </source>
</evidence>
<dbReference type="RefSeq" id="WP_194574228.1">
    <property type="nucleotide sequence ID" value="NZ_RDOM01000723.1"/>
</dbReference>
<name>A0ABD4KTZ6_VIBAN</name>